<protein>
    <recommendedName>
        <fullName evidence="2">TonB-dependent receptor plug domain-containing protein</fullName>
    </recommendedName>
</protein>
<dbReference type="PANTHER" id="PTHR30069:SF29">
    <property type="entry name" value="HEMOGLOBIN AND HEMOGLOBIN-HAPTOGLOBIN-BINDING PROTEIN 1-RELATED"/>
    <property type="match status" value="1"/>
</dbReference>
<dbReference type="GO" id="GO:0015344">
    <property type="term" value="F:siderophore uptake transmembrane transporter activity"/>
    <property type="evidence" value="ECO:0007669"/>
    <property type="project" value="TreeGrafter"/>
</dbReference>
<gene>
    <name evidence="3" type="ORF">METZ01_LOCUS483431</name>
</gene>
<evidence type="ECO:0000313" key="3">
    <source>
        <dbReference type="EMBL" id="SVE30577.1"/>
    </source>
</evidence>
<dbReference type="EMBL" id="UINC01208168">
    <property type="protein sequence ID" value="SVE30577.1"/>
    <property type="molecule type" value="Genomic_DNA"/>
</dbReference>
<organism evidence="3">
    <name type="scientific">marine metagenome</name>
    <dbReference type="NCBI Taxonomy" id="408172"/>
    <lineage>
        <taxon>unclassified sequences</taxon>
        <taxon>metagenomes</taxon>
        <taxon>ecological metagenomes</taxon>
    </lineage>
</organism>
<dbReference type="Gene3D" id="2.170.130.10">
    <property type="entry name" value="TonB-dependent receptor, plug domain"/>
    <property type="match status" value="1"/>
</dbReference>
<dbReference type="InterPro" id="IPR037066">
    <property type="entry name" value="Plug_dom_sf"/>
</dbReference>
<proteinExistence type="predicted"/>
<evidence type="ECO:0000259" key="2">
    <source>
        <dbReference type="Pfam" id="PF07715"/>
    </source>
</evidence>
<keyword evidence="1" id="KW-0732">Signal</keyword>
<dbReference type="AlphaFoldDB" id="A0A383CDY8"/>
<feature type="non-terminal residue" evidence="3">
    <location>
        <position position="1"/>
    </location>
</feature>
<evidence type="ECO:0000256" key="1">
    <source>
        <dbReference type="ARBA" id="ARBA00022729"/>
    </source>
</evidence>
<feature type="non-terminal residue" evidence="3">
    <location>
        <position position="241"/>
    </location>
</feature>
<accession>A0A383CDY8</accession>
<dbReference type="PROSITE" id="PS52016">
    <property type="entry name" value="TONB_DEPENDENT_REC_3"/>
    <property type="match status" value="1"/>
</dbReference>
<dbReference type="Pfam" id="PF07715">
    <property type="entry name" value="Plug"/>
    <property type="match status" value="1"/>
</dbReference>
<sequence length="241" mass="27058">QNIISDISKDNTINLSTKIIVDADKIKSIPGNSIAEVLEYVLGLNIKRHGASDVLANISTFGGTSEQTLILVDGLKISNQQTLHHDLDMPINIDDIKEIEIYRNTATREYGSGAVSGVINIITKSGNERNSYLATEVGQYALLNGNMMLNIPIGRSFHNLSFSNLSSSGYQTNTDFLKRTFYYKYSLQDGKTFTNFSFGYLIRGNGITNHLENLYENQYERNSTKFFNSKILWDFGNIKLE</sequence>
<feature type="domain" description="TonB-dependent receptor plug" evidence="2">
    <location>
        <begin position="20"/>
        <end position="118"/>
    </location>
</feature>
<dbReference type="InterPro" id="IPR039426">
    <property type="entry name" value="TonB-dep_rcpt-like"/>
</dbReference>
<name>A0A383CDY8_9ZZZZ</name>
<dbReference type="GO" id="GO:0009279">
    <property type="term" value="C:cell outer membrane"/>
    <property type="evidence" value="ECO:0007669"/>
    <property type="project" value="TreeGrafter"/>
</dbReference>
<dbReference type="SUPFAM" id="SSF56935">
    <property type="entry name" value="Porins"/>
    <property type="match status" value="1"/>
</dbReference>
<dbReference type="GO" id="GO:0044718">
    <property type="term" value="P:siderophore transmembrane transport"/>
    <property type="evidence" value="ECO:0007669"/>
    <property type="project" value="TreeGrafter"/>
</dbReference>
<dbReference type="PANTHER" id="PTHR30069">
    <property type="entry name" value="TONB-DEPENDENT OUTER MEMBRANE RECEPTOR"/>
    <property type="match status" value="1"/>
</dbReference>
<reference evidence="3" key="1">
    <citation type="submission" date="2018-05" db="EMBL/GenBank/DDBJ databases">
        <authorList>
            <person name="Lanie J.A."/>
            <person name="Ng W.-L."/>
            <person name="Kazmierczak K.M."/>
            <person name="Andrzejewski T.M."/>
            <person name="Davidsen T.M."/>
            <person name="Wayne K.J."/>
            <person name="Tettelin H."/>
            <person name="Glass J.I."/>
            <person name="Rusch D."/>
            <person name="Podicherti R."/>
            <person name="Tsui H.-C.T."/>
            <person name="Winkler M.E."/>
        </authorList>
    </citation>
    <scope>NUCLEOTIDE SEQUENCE</scope>
</reference>
<dbReference type="InterPro" id="IPR012910">
    <property type="entry name" value="Plug_dom"/>
</dbReference>